<comment type="pathway">
    <text evidence="2">Protein modification; protein glycosylation.</text>
</comment>
<dbReference type="OrthoDB" id="8118055at2759"/>
<keyword evidence="4" id="KW-0732">Signal</keyword>
<comment type="cofactor">
    <cofactor evidence="1 12">
        <name>Ca(2+)</name>
        <dbReference type="ChEBI" id="CHEBI:29108"/>
    </cofactor>
</comment>
<dbReference type="InterPro" id="IPR001382">
    <property type="entry name" value="Glyco_hydro_47"/>
</dbReference>
<feature type="active site" description="Proton donor" evidence="11">
    <location>
        <position position="392"/>
    </location>
</feature>
<comment type="similarity">
    <text evidence="3 13">Belongs to the glycosyl hydrolase 47 family.</text>
</comment>
<proteinExistence type="inferred from homology"/>
<dbReference type="GeneID" id="70214644"/>
<evidence type="ECO:0000256" key="4">
    <source>
        <dbReference type="ARBA" id="ARBA00022729"/>
    </source>
</evidence>
<evidence type="ECO:0000313" key="16">
    <source>
        <dbReference type="Proteomes" id="UP000720189"/>
    </source>
</evidence>
<name>A0A9P9K5E6_FUSRE</name>
<evidence type="ECO:0000256" key="7">
    <source>
        <dbReference type="ARBA" id="ARBA00023180"/>
    </source>
</evidence>
<dbReference type="GO" id="GO:0036503">
    <property type="term" value="P:ERAD pathway"/>
    <property type="evidence" value="ECO:0007669"/>
    <property type="project" value="UniProtKB-ARBA"/>
</dbReference>
<keyword evidence="14" id="KW-1133">Transmembrane helix</keyword>
<dbReference type="GO" id="GO:0005975">
    <property type="term" value="P:carbohydrate metabolic process"/>
    <property type="evidence" value="ECO:0007669"/>
    <property type="project" value="InterPro"/>
</dbReference>
<evidence type="ECO:0000256" key="8">
    <source>
        <dbReference type="ARBA" id="ARBA00023295"/>
    </source>
</evidence>
<evidence type="ECO:0000256" key="11">
    <source>
        <dbReference type="PIRSR" id="PIRSR601382-1"/>
    </source>
</evidence>
<gene>
    <name evidence="15" type="ORF">BKA55DRAFT_104586</name>
</gene>
<feature type="active site" description="Proton donor" evidence="11">
    <location>
        <position position="138"/>
    </location>
</feature>
<evidence type="ECO:0000256" key="9">
    <source>
        <dbReference type="ARBA" id="ARBA00047669"/>
    </source>
</evidence>
<dbReference type="RefSeq" id="XP_046046308.1">
    <property type="nucleotide sequence ID" value="XM_046184690.1"/>
</dbReference>
<dbReference type="InterPro" id="IPR036026">
    <property type="entry name" value="Seven-hairpin_glycosidases"/>
</dbReference>
<keyword evidence="12" id="KW-0479">Metal-binding</keyword>
<comment type="catalytic activity">
    <reaction evidence="9">
        <text>N(4)-(alpha-D-Man-(1-&gt;2)-alpha-D-Man-(1-&gt;2)-alpha-D-Man-(1-&gt;3)-[alpha-D-Man-(1-&gt;3)-[alpha-D-Man-(1-&gt;2)-alpha-D-Man-(1-&gt;6)]-alpha-D-Man-(1-&gt;6)]-beta-D-Man-(1-&gt;4)-beta-D-GlcNAc-(1-&gt;4)-beta-D-GlcNAc)-L-asparaginyl-[protein] (N-glucan mannose isomer 8A1,2,3B1,3) + 3 H2O = N(4)-(alpha-D-Man-(1-&gt;3)-[alpha-D-Man-(1-&gt;3)-[alpha-D-Man-(1-&gt;6)]-alpha-D-Man-(1-&gt;6)]-beta-D-Man-(1-&gt;4)-beta-D-GlcNAc-(1-&gt;4)-beta-D-GlcNAc)-L-asparaginyl-[protein] (N-glucan mannose isomer 5A1,2) + 3 beta-D-mannose</text>
        <dbReference type="Rhea" id="RHEA:56028"/>
        <dbReference type="Rhea" id="RHEA-COMP:14358"/>
        <dbReference type="Rhea" id="RHEA-COMP:14367"/>
        <dbReference type="ChEBI" id="CHEBI:15377"/>
        <dbReference type="ChEBI" id="CHEBI:28563"/>
        <dbReference type="ChEBI" id="CHEBI:59087"/>
        <dbReference type="ChEBI" id="CHEBI:60628"/>
        <dbReference type="EC" id="3.2.1.113"/>
    </reaction>
</comment>
<keyword evidence="5 13" id="KW-0378">Hydrolase</keyword>
<dbReference type="Proteomes" id="UP000720189">
    <property type="component" value="Unassembled WGS sequence"/>
</dbReference>
<keyword evidence="12" id="KW-0106">Calcium</keyword>
<feature type="active site" evidence="11">
    <location>
        <position position="438"/>
    </location>
</feature>
<feature type="transmembrane region" description="Helical" evidence="14">
    <location>
        <begin position="9"/>
        <end position="26"/>
    </location>
</feature>
<feature type="binding site" evidence="12">
    <location>
        <position position="533"/>
    </location>
    <ligand>
        <name>Ca(2+)</name>
        <dbReference type="ChEBI" id="CHEBI:29108"/>
    </ligand>
</feature>
<dbReference type="Pfam" id="PF01532">
    <property type="entry name" value="Glyco_hydro_47"/>
    <property type="match status" value="1"/>
</dbReference>
<evidence type="ECO:0000313" key="15">
    <source>
        <dbReference type="EMBL" id="KAH7240794.1"/>
    </source>
</evidence>
<evidence type="ECO:0000256" key="5">
    <source>
        <dbReference type="ARBA" id="ARBA00022801"/>
    </source>
</evidence>
<dbReference type="GO" id="GO:0005509">
    <property type="term" value="F:calcium ion binding"/>
    <property type="evidence" value="ECO:0007669"/>
    <property type="project" value="InterPro"/>
</dbReference>
<evidence type="ECO:0000256" key="1">
    <source>
        <dbReference type="ARBA" id="ARBA00001913"/>
    </source>
</evidence>
<dbReference type="AlphaFoldDB" id="A0A9P9K5E6"/>
<accession>A0A9P9K5E6</accession>
<comment type="catalytic activity">
    <reaction evidence="10">
        <text>N(4)-(alpha-D-Man-(1-&gt;2)-alpha-D-Man-(1-&gt;2)-alpha-D-Man-(1-&gt;3)-[alpha-D-Man-(1-&gt;2)-alpha-D-Man-(1-&gt;3)-[alpha-D-Man-(1-&gt;2)-alpha-D-Man-(1-&gt;6)]-alpha-D-Man-(1-&gt;6)]-beta-D-Man-(1-&gt;4)-beta-D-GlcNAc-(1-&gt;4)-beta-D-GlcNAc)-L-asparaginyl-[protein] (N-glucan mannose isomer 9A1,2,3B1,2,3) + 4 H2O = N(4)-(alpha-D-Man-(1-&gt;3)-[alpha-D-Man-(1-&gt;3)-[alpha-D-Man-(1-&gt;6)]-alpha-D-Man-(1-&gt;6)]-beta-D-Man-(1-&gt;4)-beta-D-GlcNAc-(1-&gt;4)-beta-D-GlcNAc)-L-asparaginyl-[protein] (N-glucan mannose isomer 5A1,2) + 4 beta-D-mannose</text>
        <dbReference type="Rhea" id="RHEA:56008"/>
        <dbReference type="Rhea" id="RHEA-COMP:14356"/>
        <dbReference type="Rhea" id="RHEA-COMP:14367"/>
        <dbReference type="ChEBI" id="CHEBI:15377"/>
        <dbReference type="ChEBI" id="CHEBI:28563"/>
        <dbReference type="ChEBI" id="CHEBI:59087"/>
        <dbReference type="ChEBI" id="CHEBI:139493"/>
        <dbReference type="EC" id="3.2.1.113"/>
    </reaction>
</comment>
<keyword evidence="8 13" id="KW-0326">Glycosidase</keyword>
<evidence type="ECO:0000256" key="10">
    <source>
        <dbReference type="ARBA" id="ARBA00048605"/>
    </source>
</evidence>
<dbReference type="GO" id="GO:0004571">
    <property type="term" value="F:mannosyl-oligosaccharide 1,2-alpha-mannosidase activity"/>
    <property type="evidence" value="ECO:0007669"/>
    <property type="project" value="UniProtKB-EC"/>
</dbReference>
<keyword evidence="14" id="KW-0812">Transmembrane</keyword>
<evidence type="ECO:0000256" key="12">
    <source>
        <dbReference type="PIRSR" id="PIRSR601382-2"/>
    </source>
</evidence>
<dbReference type="FunFam" id="1.50.10.10:FF:000047">
    <property type="entry name" value="Mannosyl-oligosaccharide alpha-1,2-mannosidase"/>
    <property type="match status" value="1"/>
</dbReference>
<evidence type="ECO:0000256" key="14">
    <source>
        <dbReference type="SAM" id="Phobius"/>
    </source>
</evidence>
<dbReference type="Gene3D" id="1.50.10.10">
    <property type="match status" value="1"/>
</dbReference>
<dbReference type="GO" id="GO:0016020">
    <property type="term" value="C:membrane"/>
    <property type="evidence" value="ECO:0007669"/>
    <property type="project" value="InterPro"/>
</dbReference>
<keyword evidence="16" id="KW-1185">Reference proteome</keyword>
<feature type="active site" evidence="11">
    <location>
        <position position="284"/>
    </location>
</feature>
<evidence type="ECO:0000256" key="3">
    <source>
        <dbReference type="ARBA" id="ARBA00007658"/>
    </source>
</evidence>
<sequence length="543" mass="61373">MQRSVQKAIIWLGAIFITYYVFSILFNGRASQPGHSKANSQQVSVKLKGDPQRAGAIVEAFRFSWDKYEQFAAPHDTLLPISKSYEDDRNGWGATAVDGLSTAIIMEDAEIVDKILRQIMLTDFTVTAVPDQPISLFETTIRYLGGLLSAYDLLSGSYNHLATDIYLRNNLLKAAVILADRLSIAFDTPSGIPDDEIIFNPQLRRFGNIDNSITCFGTLVLEWTRLSDLTGNQTYAKLAQRAQDHLIHPKTKQSFTLPGLIGTYVKLKDGYFGDYQAGWGGGSDSYYEYLIKMYAYDPVAFAEYGESWIQAAESSMSYLASSPSTRPDLIFLGEMRGNTMIPISSHLASVCGGSLILGGLLLQNQTFVDFGVKLSESYYEVYRQSPSGIGPELFRWVDDGRQPLARASSKRLPAPKWQSFYEKSGYYHTNAEYILRPETIESLYYAYRATGDRKYQDWAWEAFESLNRMCRVEGGYTGLKSVMKTKDDKTRKFVDKMESFWLAETLKYLYLMFAEDSEMQVRSDGKMKYVLNTEAHPLLVRGK</sequence>
<keyword evidence="6" id="KW-1015">Disulfide bond</keyword>
<reference evidence="15" key="1">
    <citation type="journal article" date="2021" name="Nat. Commun.">
        <title>Genetic determinants of endophytism in the Arabidopsis root mycobiome.</title>
        <authorList>
            <person name="Mesny F."/>
            <person name="Miyauchi S."/>
            <person name="Thiergart T."/>
            <person name="Pickel B."/>
            <person name="Atanasova L."/>
            <person name="Karlsson M."/>
            <person name="Huettel B."/>
            <person name="Barry K.W."/>
            <person name="Haridas S."/>
            <person name="Chen C."/>
            <person name="Bauer D."/>
            <person name="Andreopoulos W."/>
            <person name="Pangilinan J."/>
            <person name="LaButti K."/>
            <person name="Riley R."/>
            <person name="Lipzen A."/>
            <person name="Clum A."/>
            <person name="Drula E."/>
            <person name="Henrissat B."/>
            <person name="Kohler A."/>
            <person name="Grigoriev I.V."/>
            <person name="Martin F.M."/>
            <person name="Hacquard S."/>
        </authorList>
    </citation>
    <scope>NUCLEOTIDE SEQUENCE</scope>
    <source>
        <strain evidence="15">MPI-CAGE-AT-0023</strain>
    </source>
</reference>
<organism evidence="15 16">
    <name type="scientific">Fusarium redolens</name>
    <dbReference type="NCBI Taxonomy" id="48865"/>
    <lineage>
        <taxon>Eukaryota</taxon>
        <taxon>Fungi</taxon>
        <taxon>Dikarya</taxon>
        <taxon>Ascomycota</taxon>
        <taxon>Pezizomycotina</taxon>
        <taxon>Sordariomycetes</taxon>
        <taxon>Hypocreomycetidae</taxon>
        <taxon>Hypocreales</taxon>
        <taxon>Nectriaceae</taxon>
        <taxon>Fusarium</taxon>
        <taxon>Fusarium redolens species complex</taxon>
    </lineage>
</organism>
<dbReference type="GO" id="GO:0005783">
    <property type="term" value="C:endoplasmic reticulum"/>
    <property type="evidence" value="ECO:0007669"/>
    <property type="project" value="TreeGrafter"/>
</dbReference>
<dbReference type="InterPro" id="IPR050749">
    <property type="entry name" value="Glycosyl_Hydrolase_47"/>
</dbReference>
<protein>
    <recommendedName>
        <fullName evidence="13">alpha-1,2-Mannosidase</fullName>
        <ecNumber evidence="13">3.2.1.-</ecNumber>
    </recommendedName>
</protein>
<dbReference type="EMBL" id="JAGMUX010000013">
    <property type="protein sequence ID" value="KAH7240794.1"/>
    <property type="molecule type" value="Genomic_DNA"/>
</dbReference>
<evidence type="ECO:0000256" key="2">
    <source>
        <dbReference type="ARBA" id="ARBA00004922"/>
    </source>
</evidence>
<comment type="caution">
    <text evidence="15">The sequence shown here is derived from an EMBL/GenBank/DDBJ whole genome shotgun (WGS) entry which is preliminary data.</text>
</comment>
<dbReference type="PANTHER" id="PTHR11742:SF101">
    <property type="entry name" value="MANNOSYL-OLIGOSACCHARIDE ALPHA-1,2-MANNOSIDASE 1B"/>
    <property type="match status" value="1"/>
</dbReference>
<keyword evidence="7" id="KW-0325">Glycoprotein</keyword>
<dbReference type="InterPro" id="IPR012341">
    <property type="entry name" value="6hp_glycosidase-like_sf"/>
</dbReference>
<dbReference type="EC" id="3.2.1.-" evidence="13"/>
<dbReference type="PRINTS" id="PR00747">
    <property type="entry name" value="GLYHDRLASE47"/>
</dbReference>
<dbReference type="SUPFAM" id="SSF48225">
    <property type="entry name" value="Seven-hairpin glycosidases"/>
    <property type="match status" value="1"/>
</dbReference>
<keyword evidence="14" id="KW-0472">Membrane</keyword>
<dbReference type="PANTHER" id="PTHR11742">
    <property type="entry name" value="MANNOSYL-OLIGOSACCHARIDE ALPHA-1,2-MANNOSIDASE-RELATED"/>
    <property type="match status" value="1"/>
</dbReference>
<evidence type="ECO:0000256" key="6">
    <source>
        <dbReference type="ARBA" id="ARBA00023157"/>
    </source>
</evidence>
<evidence type="ECO:0000256" key="13">
    <source>
        <dbReference type="RuleBase" id="RU361193"/>
    </source>
</evidence>